<name>A0A6C0AD77_9ZZZZ</name>
<evidence type="ECO:0000313" key="1">
    <source>
        <dbReference type="EMBL" id="QHS77420.1"/>
    </source>
</evidence>
<reference evidence="1" key="1">
    <citation type="journal article" date="2020" name="Nature">
        <title>Giant virus diversity and host interactions through global metagenomics.</title>
        <authorList>
            <person name="Schulz F."/>
            <person name="Roux S."/>
            <person name="Paez-Espino D."/>
            <person name="Jungbluth S."/>
            <person name="Walsh D.A."/>
            <person name="Denef V.J."/>
            <person name="McMahon K.D."/>
            <person name="Konstantinidis K.T."/>
            <person name="Eloe-Fadrosh E.A."/>
            <person name="Kyrpides N.C."/>
            <person name="Woyke T."/>
        </authorList>
    </citation>
    <scope>NUCLEOTIDE SEQUENCE</scope>
    <source>
        <strain evidence="1">GVMAG-S-1004661-13</strain>
    </source>
</reference>
<accession>A0A6C0AD77</accession>
<sequence>MSLYKIKLWKEIVKNHNKSKESKETKSINTDFTENNSNEYKKQINICIVMKDRIKELKEKMEQPILTDIKEYMQQNKQNKYDEIHKKEIMYDLEYKNNIKFDFNYLQYL</sequence>
<dbReference type="AlphaFoldDB" id="A0A6C0AD77"/>
<dbReference type="EMBL" id="MN740547">
    <property type="protein sequence ID" value="QHS77420.1"/>
    <property type="molecule type" value="Genomic_DNA"/>
</dbReference>
<protein>
    <submittedName>
        <fullName evidence="1">Uncharacterized protein</fullName>
    </submittedName>
</protein>
<proteinExistence type="predicted"/>
<organism evidence="1">
    <name type="scientific">viral metagenome</name>
    <dbReference type="NCBI Taxonomy" id="1070528"/>
    <lineage>
        <taxon>unclassified sequences</taxon>
        <taxon>metagenomes</taxon>
        <taxon>organismal metagenomes</taxon>
    </lineage>
</organism>